<name>A0A8X6RA29_TRICX</name>
<gene>
    <name evidence="1" type="primary">NCL1_22198</name>
    <name evidence="1" type="ORF">TNCV_3848701</name>
</gene>
<reference evidence="1" key="1">
    <citation type="submission" date="2020-08" db="EMBL/GenBank/DDBJ databases">
        <title>Multicomponent nature underlies the extraordinary mechanical properties of spider dragline silk.</title>
        <authorList>
            <person name="Kono N."/>
            <person name="Nakamura H."/>
            <person name="Mori M."/>
            <person name="Yoshida Y."/>
            <person name="Ohtoshi R."/>
            <person name="Malay A.D."/>
            <person name="Moran D.A.P."/>
            <person name="Tomita M."/>
            <person name="Numata K."/>
            <person name="Arakawa K."/>
        </authorList>
    </citation>
    <scope>NUCLEOTIDE SEQUENCE</scope>
</reference>
<organism evidence="1 2">
    <name type="scientific">Trichonephila clavipes</name>
    <name type="common">Golden silk orbweaver</name>
    <name type="synonym">Nephila clavipes</name>
    <dbReference type="NCBI Taxonomy" id="2585209"/>
    <lineage>
        <taxon>Eukaryota</taxon>
        <taxon>Metazoa</taxon>
        <taxon>Ecdysozoa</taxon>
        <taxon>Arthropoda</taxon>
        <taxon>Chelicerata</taxon>
        <taxon>Arachnida</taxon>
        <taxon>Araneae</taxon>
        <taxon>Araneomorphae</taxon>
        <taxon>Entelegynae</taxon>
        <taxon>Araneoidea</taxon>
        <taxon>Nephilidae</taxon>
        <taxon>Trichonephila</taxon>
    </lineage>
</organism>
<dbReference type="Proteomes" id="UP000887159">
    <property type="component" value="Unassembled WGS sequence"/>
</dbReference>
<sequence>MRPPRRNKENFQQLMEFERERIIGLQEDGFSYRAIGVRVQRNSSIVMRVWKQWTDEHRTTRKTGSG</sequence>
<comment type="caution">
    <text evidence="1">The sequence shown here is derived from an EMBL/GenBank/DDBJ whole genome shotgun (WGS) entry which is preliminary data.</text>
</comment>
<accession>A0A8X6RA29</accession>
<dbReference type="AlphaFoldDB" id="A0A8X6RA29"/>
<evidence type="ECO:0008006" key="3">
    <source>
        <dbReference type="Google" id="ProtNLM"/>
    </source>
</evidence>
<proteinExistence type="predicted"/>
<evidence type="ECO:0000313" key="1">
    <source>
        <dbReference type="EMBL" id="GFX90295.1"/>
    </source>
</evidence>
<dbReference type="EMBL" id="BMAU01021094">
    <property type="protein sequence ID" value="GFX90295.1"/>
    <property type="molecule type" value="Genomic_DNA"/>
</dbReference>
<evidence type="ECO:0000313" key="2">
    <source>
        <dbReference type="Proteomes" id="UP000887159"/>
    </source>
</evidence>
<keyword evidence="2" id="KW-1185">Reference proteome</keyword>
<protein>
    <recommendedName>
        <fullName evidence="3">Transposase IS30-like HTH domain-containing protein</fullName>
    </recommendedName>
</protein>